<protein>
    <recommendedName>
        <fullName evidence="2 6">Ecdysteroid UDP-glucosyltransferase</fullName>
        <ecNumber evidence="6">2.4.1.-</ecNumber>
    </recommendedName>
</protein>
<evidence type="ECO:0000256" key="7">
    <source>
        <dbReference type="RuleBase" id="RU003718"/>
    </source>
</evidence>
<dbReference type="EC" id="2.4.1.-" evidence="6"/>
<dbReference type="Proteomes" id="UP001264959">
    <property type="component" value="Segment"/>
</dbReference>
<name>A0A9E8C3A8_9ABAC</name>
<sequence>MYLLQLSLVMYALCSVYSANILAVFPTPAHSHHVVYKIYIQALAKQQHHNITVIKPNILNYMDAKRVLPIREINADMSAQQFKKLVTKSAIFRKRGAVSDASTVTYANYLGLIEMFSDQFNNTSVRNLINSNETFDLIIVEAFAEYSLVFGHFYSPAPVIQIAPGYGLTENFETAGAVARHPIHYPNIWRSDFQHTTENIAIEMRLYNEFRQLTSTSNVMLKKQFGPNTPTIQQLRNNVQLLLLNLHPVFDNNRPVPPSVQYLGGGLHLTNSHINKLNTALDHYMNSAKKGVIYVSFGATFDTNTLATEFKIMLINLFARLDEYTIFWKIDEKSIKNFNVSNNVYVQSWFNQRAILNHKKTVAFLTQGGLQSTDEAIEAQIPMLCLPMMGDQFYHSQKLAQFKVARVLDTSTVTASELLINMQIVINDSSYKENIKKLYQFLQKDKISFPPIDKALHFTEKVLQYGRYRLGSLKTTAANGPHAEYFMYETMFSTLMNHFF</sequence>
<dbReference type="EMBL" id="ON704650">
    <property type="protein sequence ID" value="UZE89803.1"/>
    <property type="molecule type" value="Genomic_DNA"/>
</dbReference>
<keyword evidence="5" id="KW-0732">Signal</keyword>
<dbReference type="CDD" id="cd03784">
    <property type="entry name" value="GT1_Gtf-like"/>
    <property type="match status" value="1"/>
</dbReference>
<keyword evidence="9" id="KW-1185">Reference proteome</keyword>
<evidence type="ECO:0000256" key="4">
    <source>
        <dbReference type="ARBA" id="ARBA00022679"/>
    </source>
</evidence>
<evidence type="ECO:0000256" key="3">
    <source>
        <dbReference type="ARBA" id="ARBA00022676"/>
    </source>
</evidence>
<comment type="similarity">
    <text evidence="1 6 7">Belongs to the UDP-glycosyltransferase family.</text>
</comment>
<reference evidence="8" key="1">
    <citation type="journal article" date="2022" name="Viruses">
        <title>The Parapoynx stagnalis Nucleopolyhedrovirus (PastNPV), a Divergent Member of the Alphabaculovirus Group I Clade, Encodes a Homolog of Ran GTPase.</title>
        <authorList>
            <person name="Harrison R.L."/>
            <person name="Rowley D.L."/>
        </authorList>
    </citation>
    <scope>NUCLEOTIDE SEQUENCE</scope>
    <source>
        <strain evidence="8">BCIPV-473</strain>
    </source>
</reference>
<dbReference type="InterPro" id="IPR016224">
    <property type="entry name" value="Ecdysteroid_UDP-Glc_Trfase"/>
</dbReference>
<evidence type="ECO:0000313" key="9">
    <source>
        <dbReference type="Proteomes" id="UP001264959"/>
    </source>
</evidence>
<comment type="function">
    <text evidence="6">Catalyzes the transfer of glucose from UDP-glucose to ecdysteroids which are insect molting hormones.</text>
</comment>
<evidence type="ECO:0000313" key="8">
    <source>
        <dbReference type="EMBL" id="UZE89803.1"/>
    </source>
</evidence>
<dbReference type="GO" id="GO:0008194">
    <property type="term" value="F:UDP-glycosyltransferase activity"/>
    <property type="evidence" value="ECO:0007669"/>
    <property type="project" value="InterPro"/>
</dbReference>
<dbReference type="SUPFAM" id="SSF53756">
    <property type="entry name" value="UDP-Glycosyltransferase/glycogen phosphorylase"/>
    <property type="match status" value="1"/>
</dbReference>
<organism evidence="8 9">
    <name type="scientific">Parapoynx stagnalis nucleopolyhedrovirus</name>
    <dbReference type="NCBI Taxonomy" id="2993413"/>
    <lineage>
        <taxon>Viruses</taxon>
        <taxon>Viruses incertae sedis</taxon>
        <taxon>Naldaviricetes</taxon>
        <taxon>Lefavirales</taxon>
        <taxon>Baculoviridae</taxon>
        <taxon>Alphabaculovirus</taxon>
        <taxon>Alphabaculovirus pastagnalis</taxon>
    </lineage>
</organism>
<dbReference type="InterPro" id="IPR035595">
    <property type="entry name" value="UDP_glycos_trans_CS"/>
</dbReference>
<proteinExistence type="inferred from homology"/>
<dbReference type="InterPro" id="IPR002213">
    <property type="entry name" value="UDP_glucos_trans"/>
</dbReference>
<dbReference type="PANTHER" id="PTHR48043">
    <property type="entry name" value="EG:EG0003.4 PROTEIN-RELATED"/>
    <property type="match status" value="1"/>
</dbReference>
<dbReference type="FunFam" id="3.40.50.2000:FF:000021">
    <property type="entry name" value="UDP-glucuronosyltransferase"/>
    <property type="match status" value="1"/>
</dbReference>
<evidence type="ECO:0000256" key="2">
    <source>
        <dbReference type="ARBA" id="ARBA00013904"/>
    </source>
</evidence>
<dbReference type="InterPro" id="IPR050271">
    <property type="entry name" value="UDP-glycosyltransferase"/>
</dbReference>
<accession>A0A9E8C3A8</accession>
<evidence type="ECO:0000256" key="5">
    <source>
        <dbReference type="ARBA" id="ARBA00022729"/>
    </source>
</evidence>
<dbReference type="Pfam" id="PF00201">
    <property type="entry name" value="UDPGT"/>
    <property type="match status" value="1"/>
</dbReference>
<dbReference type="PANTHER" id="PTHR48043:SF145">
    <property type="entry name" value="FI06409P-RELATED"/>
    <property type="match status" value="1"/>
</dbReference>
<keyword evidence="3 6" id="KW-0328">Glycosyltransferase</keyword>
<evidence type="ECO:0000256" key="6">
    <source>
        <dbReference type="PIRNR" id="PIRNR000476"/>
    </source>
</evidence>
<dbReference type="PIRSF" id="PIRSF000476">
    <property type="entry name" value="Ecdystd_UDP_glucosyltfrase"/>
    <property type="match status" value="1"/>
</dbReference>
<dbReference type="PROSITE" id="PS00375">
    <property type="entry name" value="UDPGT"/>
    <property type="match status" value="1"/>
</dbReference>
<evidence type="ECO:0000256" key="1">
    <source>
        <dbReference type="ARBA" id="ARBA00009995"/>
    </source>
</evidence>
<keyword evidence="4 6" id="KW-0808">Transferase</keyword>
<dbReference type="Gene3D" id="3.40.50.2000">
    <property type="entry name" value="Glycogen Phosphorylase B"/>
    <property type="match status" value="1"/>
</dbReference>